<dbReference type="Gene3D" id="1.20.1250.20">
    <property type="entry name" value="MFS general substrate transporter like domains"/>
    <property type="match status" value="1"/>
</dbReference>
<dbReference type="InterPro" id="IPR036259">
    <property type="entry name" value="MFS_trans_sf"/>
</dbReference>
<dbReference type="PANTHER" id="PTHR23505">
    <property type="entry name" value="SPINSTER"/>
    <property type="match status" value="1"/>
</dbReference>
<dbReference type="Pfam" id="PF07690">
    <property type="entry name" value="MFS_1"/>
    <property type="match status" value="1"/>
</dbReference>
<evidence type="ECO:0000256" key="6">
    <source>
        <dbReference type="ARBA" id="ARBA00024338"/>
    </source>
</evidence>
<evidence type="ECO:0000313" key="10">
    <source>
        <dbReference type="Proteomes" id="UP000499080"/>
    </source>
</evidence>
<dbReference type="InterPro" id="IPR020846">
    <property type="entry name" value="MFS_dom"/>
</dbReference>
<organism evidence="9 10">
    <name type="scientific">Araneus ventricosus</name>
    <name type="common">Orbweaver spider</name>
    <name type="synonym">Epeira ventricosa</name>
    <dbReference type="NCBI Taxonomy" id="182803"/>
    <lineage>
        <taxon>Eukaryota</taxon>
        <taxon>Metazoa</taxon>
        <taxon>Ecdysozoa</taxon>
        <taxon>Arthropoda</taxon>
        <taxon>Chelicerata</taxon>
        <taxon>Arachnida</taxon>
        <taxon>Araneae</taxon>
        <taxon>Araneomorphae</taxon>
        <taxon>Entelegynae</taxon>
        <taxon>Araneoidea</taxon>
        <taxon>Araneidae</taxon>
        <taxon>Araneus</taxon>
    </lineage>
</organism>
<dbReference type="SUPFAM" id="SSF103473">
    <property type="entry name" value="MFS general substrate transporter"/>
    <property type="match status" value="1"/>
</dbReference>
<dbReference type="Proteomes" id="UP000499080">
    <property type="component" value="Unassembled WGS sequence"/>
</dbReference>
<protein>
    <submittedName>
        <fullName evidence="9">Protein spinster</fullName>
    </submittedName>
</protein>
<keyword evidence="3 7" id="KW-0812">Transmembrane</keyword>
<dbReference type="InterPro" id="IPR011701">
    <property type="entry name" value="MFS"/>
</dbReference>
<comment type="similarity">
    <text evidence="6">Belongs to the major facilitator superfamily. Spinster (TC 2.A.1.49) family.</text>
</comment>
<evidence type="ECO:0000256" key="5">
    <source>
        <dbReference type="ARBA" id="ARBA00023136"/>
    </source>
</evidence>
<evidence type="ECO:0000256" key="7">
    <source>
        <dbReference type="SAM" id="Phobius"/>
    </source>
</evidence>
<proteinExistence type="inferred from homology"/>
<comment type="caution">
    <text evidence="9">The sequence shown here is derived from an EMBL/GenBank/DDBJ whole genome shotgun (WGS) entry which is preliminary data.</text>
</comment>
<dbReference type="PANTHER" id="PTHR23505:SF79">
    <property type="entry name" value="PROTEIN SPINSTER"/>
    <property type="match status" value="1"/>
</dbReference>
<evidence type="ECO:0000313" key="9">
    <source>
        <dbReference type="EMBL" id="GBM97872.1"/>
    </source>
</evidence>
<sequence length="143" mass="16227">MPSHINPAYKNEDQFSLGDKTSSSDNFNSLTFKTEVMSGRSPIGLKAYNSRQRYITVSILCFINLINYVDRFTIAGILNHVQKYYSLDYTEGGLLQTSFIVSYMIMAPVFGYLGDRYSRKLIMAFGVTFWSLTTLLGSFIPSH</sequence>
<name>A0A4Y2K991_ARAVE</name>
<evidence type="ECO:0000256" key="2">
    <source>
        <dbReference type="ARBA" id="ARBA00022448"/>
    </source>
</evidence>
<feature type="transmembrane region" description="Helical" evidence="7">
    <location>
        <begin position="94"/>
        <end position="114"/>
    </location>
</feature>
<evidence type="ECO:0000256" key="1">
    <source>
        <dbReference type="ARBA" id="ARBA00004141"/>
    </source>
</evidence>
<reference evidence="9 10" key="1">
    <citation type="journal article" date="2019" name="Sci. Rep.">
        <title>Orb-weaving spider Araneus ventricosus genome elucidates the spidroin gene catalogue.</title>
        <authorList>
            <person name="Kono N."/>
            <person name="Nakamura H."/>
            <person name="Ohtoshi R."/>
            <person name="Moran D.A.P."/>
            <person name="Shinohara A."/>
            <person name="Yoshida Y."/>
            <person name="Fujiwara M."/>
            <person name="Mori M."/>
            <person name="Tomita M."/>
            <person name="Arakawa K."/>
        </authorList>
    </citation>
    <scope>NUCLEOTIDE SEQUENCE [LARGE SCALE GENOMIC DNA]</scope>
</reference>
<feature type="transmembrane region" description="Helical" evidence="7">
    <location>
        <begin position="54"/>
        <end position="74"/>
    </location>
</feature>
<gene>
    <name evidence="9" type="primary">spin</name>
    <name evidence="9" type="ORF">AVEN_185581_1</name>
</gene>
<dbReference type="InterPro" id="IPR044770">
    <property type="entry name" value="MFS_spinster-like"/>
</dbReference>
<accession>A0A4Y2K991</accession>
<dbReference type="OrthoDB" id="6770063at2759"/>
<evidence type="ECO:0000256" key="3">
    <source>
        <dbReference type="ARBA" id="ARBA00022692"/>
    </source>
</evidence>
<dbReference type="PROSITE" id="PS50850">
    <property type="entry name" value="MFS"/>
    <property type="match status" value="1"/>
</dbReference>
<evidence type="ECO:0000259" key="8">
    <source>
        <dbReference type="PROSITE" id="PS50850"/>
    </source>
</evidence>
<dbReference type="AlphaFoldDB" id="A0A4Y2K991"/>
<dbReference type="GO" id="GO:0022857">
    <property type="term" value="F:transmembrane transporter activity"/>
    <property type="evidence" value="ECO:0007669"/>
    <property type="project" value="InterPro"/>
</dbReference>
<keyword evidence="4 7" id="KW-1133">Transmembrane helix</keyword>
<comment type="subcellular location">
    <subcellularLocation>
        <location evidence="1">Membrane</location>
        <topology evidence="1">Multi-pass membrane protein</topology>
    </subcellularLocation>
</comment>
<feature type="transmembrane region" description="Helical" evidence="7">
    <location>
        <begin position="121"/>
        <end position="140"/>
    </location>
</feature>
<dbReference type="GO" id="GO:0016020">
    <property type="term" value="C:membrane"/>
    <property type="evidence" value="ECO:0007669"/>
    <property type="project" value="UniProtKB-SubCell"/>
</dbReference>
<dbReference type="EMBL" id="BGPR01004277">
    <property type="protein sequence ID" value="GBM97872.1"/>
    <property type="molecule type" value="Genomic_DNA"/>
</dbReference>
<evidence type="ECO:0000256" key="4">
    <source>
        <dbReference type="ARBA" id="ARBA00022989"/>
    </source>
</evidence>
<feature type="domain" description="Major facilitator superfamily (MFS) profile" evidence="8">
    <location>
        <begin position="56"/>
        <end position="143"/>
    </location>
</feature>
<keyword evidence="5 7" id="KW-0472">Membrane</keyword>
<keyword evidence="10" id="KW-1185">Reference proteome</keyword>
<keyword evidence="2" id="KW-0813">Transport</keyword>
<feature type="non-terminal residue" evidence="9">
    <location>
        <position position="143"/>
    </location>
</feature>